<reference evidence="2" key="1">
    <citation type="journal article" date="2019" name="Int. J. Syst. Evol. Microbiol.">
        <title>The Global Catalogue of Microorganisms (GCM) 10K type strain sequencing project: providing services to taxonomists for standard genome sequencing and annotation.</title>
        <authorList>
            <consortium name="The Broad Institute Genomics Platform"/>
            <consortium name="The Broad Institute Genome Sequencing Center for Infectious Disease"/>
            <person name="Wu L."/>
            <person name="Ma J."/>
        </authorList>
    </citation>
    <scope>NUCLEOTIDE SEQUENCE [LARGE SCALE GENOMIC DNA]</scope>
    <source>
        <strain evidence="2">JCM 9458</strain>
    </source>
</reference>
<proteinExistence type="predicted"/>
<comment type="caution">
    <text evidence="1">The sequence shown here is derived from an EMBL/GenBank/DDBJ whole genome shotgun (WGS) entry which is preliminary data.</text>
</comment>
<protein>
    <submittedName>
        <fullName evidence="1">Uncharacterized protein</fullName>
    </submittedName>
</protein>
<keyword evidence="2" id="KW-1185">Reference proteome</keyword>
<sequence length="189" mass="21301">MPTVRTNSDLYLAMSRFGSSTRRPLEEFLRAWWSTGYDRSDEKALEPDELVEWIHEALDASAPPFERYWAREDLDLDVMDGFSAWSRVIRAQVCDLHEMADAGALRSQASYLGLDAPRPAGTGRRPTSRQWFNLDVASYLESGVIATVGGWRPEFEDAVVDQTPPEPLAIGAFDWTDLTKFAMGAQTHQ</sequence>
<accession>A0ABP6SVW4</accession>
<organism evidence="1 2">
    <name type="scientific">Cryptosporangium minutisporangium</name>
    <dbReference type="NCBI Taxonomy" id="113569"/>
    <lineage>
        <taxon>Bacteria</taxon>
        <taxon>Bacillati</taxon>
        <taxon>Actinomycetota</taxon>
        <taxon>Actinomycetes</taxon>
        <taxon>Cryptosporangiales</taxon>
        <taxon>Cryptosporangiaceae</taxon>
        <taxon>Cryptosporangium</taxon>
    </lineage>
</organism>
<dbReference type="Proteomes" id="UP001501676">
    <property type="component" value="Unassembled WGS sequence"/>
</dbReference>
<name>A0ABP6SVW4_9ACTN</name>
<dbReference type="RefSeq" id="WP_345728229.1">
    <property type="nucleotide sequence ID" value="NZ_BAAAYN010000017.1"/>
</dbReference>
<evidence type="ECO:0000313" key="2">
    <source>
        <dbReference type="Proteomes" id="UP001501676"/>
    </source>
</evidence>
<dbReference type="EMBL" id="BAAAYN010000017">
    <property type="protein sequence ID" value="GAA3386610.1"/>
    <property type="molecule type" value="Genomic_DNA"/>
</dbReference>
<gene>
    <name evidence="1" type="ORF">GCM10020369_25160</name>
</gene>
<evidence type="ECO:0000313" key="1">
    <source>
        <dbReference type="EMBL" id="GAA3386610.1"/>
    </source>
</evidence>